<reference evidence="2" key="1">
    <citation type="submission" date="2023-04" db="EMBL/GenBank/DDBJ databases">
        <authorList>
            <consortium name="ELIXIR-Norway"/>
        </authorList>
    </citation>
    <scope>NUCLEOTIDE SEQUENCE [LARGE SCALE GENOMIC DNA]</scope>
</reference>
<sequence length="99" mass="9897">MGERSEEQGSPLGSGGGQLSGPPGTGGLVGGSLANGSLLLPPSASQAGPEPAVKQTPYGGDCKFGARSGREGRGLRQRCGYGNRDFHSPLQLGTLGECI</sequence>
<protein>
    <submittedName>
        <fullName evidence="2">Uncharacterized protein</fullName>
    </submittedName>
</protein>
<dbReference type="Proteomes" id="UP001176941">
    <property type="component" value="Chromosome 20"/>
</dbReference>
<evidence type="ECO:0000313" key="3">
    <source>
        <dbReference type="Proteomes" id="UP001176941"/>
    </source>
</evidence>
<organism evidence="2 3">
    <name type="scientific">Rangifer tarandus platyrhynchus</name>
    <name type="common">Svalbard reindeer</name>
    <dbReference type="NCBI Taxonomy" id="3082113"/>
    <lineage>
        <taxon>Eukaryota</taxon>
        <taxon>Metazoa</taxon>
        <taxon>Chordata</taxon>
        <taxon>Craniata</taxon>
        <taxon>Vertebrata</taxon>
        <taxon>Euteleostomi</taxon>
        <taxon>Mammalia</taxon>
        <taxon>Eutheria</taxon>
        <taxon>Laurasiatheria</taxon>
        <taxon>Artiodactyla</taxon>
        <taxon>Ruminantia</taxon>
        <taxon>Pecora</taxon>
        <taxon>Cervidae</taxon>
        <taxon>Odocoileinae</taxon>
        <taxon>Rangifer</taxon>
    </lineage>
</organism>
<feature type="region of interest" description="Disordered" evidence="1">
    <location>
        <begin position="1"/>
        <end position="78"/>
    </location>
</feature>
<gene>
    <name evidence="2" type="ORF">MRATA1EN1_LOCUS11197</name>
</gene>
<accession>A0ABN8YL13</accession>
<name>A0ABN8YL13_RANTA</name>
<proteinExistence type="predicted"/>
<dbReference type="EMBL" id="OX459956">
    <property type="protein sequence ID" value="CAI9162235.1"/>
    <property type="molecule type" value="Genomic_DNA"/>
</dbReference>
<feature type="compositionally biased region" description="Gly residues" evidence="1">
    <location>
        <begin position="12"/>
        <end position="30"/>
    </location>
</feature>
<feature type="compositionally biased region" description="Low complexity" evidence="1">
    <location>
        <begin position="31"/>
        <end position="43"/>
    </location>
</feature>
<evidence type="ECO:0000313" key="2">
    <source>
        <dbReference type="EMBL" id="CAI9162235.1"/>
    </source>
</evidence>
<keyword evidence="3" id="KW-1185">Reference proteome</keyword>
<evidence type="ECO:0000256" key="1">
    <source>
        <dbReference type="SAM" id="MobiDB-lite"/>
    </source>
</evidence>